<dbReference type="InterPro" id="IPR004843">
    <property type="entry name" value="Calcineurin-like_PHP"/>
</dbReference>
<evidence type="ECO:0000256" key="4">
    <source>
        <dbReference type="ARBA" id="ARBA00022801"/>
    </source>
</evidence>
<sequence>MAIYAIGDLQGCYDDFCRLLDKCRFDPDKDSLWLAGDLVSRGPKSLQTLRYVVSLGDSVISVLGNHDLHLLAVDSGIKSTRDPDLINILEAYDRAQLIHWLRHRPLIHHDASLAYTLVHAGIYPAWNLDQAQAYAAELHTVLRSDSYQDFFEHMYGDQPDRWSEELQGWERLRFICNSFSRMRFCSHSGQLYLQAKGPPGSQPPGFHPWYAVEGRKTQAQRIIFGHWSTLGQQSVDNVYALDTGCIWGGKLTALRIDTPEARYISIDCPAHREGKLE</sequence>
<keyword evidence="4 10" id="KW-0378">Hydrolase</keyword>
<evidence type="ECO:0000256" key="8">
    <source>
        <dbReference type="ARBA" id="ARBA00049417"/>
    </source>
</evidence>
<evidence type="ECO:0000259" key="9">
    <source>
        <dbReference type="Pfam" id="PF00149"/>
    </source>
</evidence>
<dbReference type="NCBIfam" id="TIGR00668">
    <property type="entry name" value="apaH"/>
    <property type="match status" value="1"/>
</dbReference>
<dbReference type="GO" id="GO:0008803">
    <property type="term" value="F:bis(5'-nucleosyl)-tetraphosphatase (symmetrical) activity"/>
    <property type="evidence" value="ECO:0007669"/>
    <property type="project" value="UniProtKB-EC"/>
</dbReference>
<name>A0A3B1BJC2_9ZZZZ</name>
<dbReference type="NCBIfam" id="NF001204">
    <property type="entry name" value="PRK00166.1"/>
    <property type="match status" value="1"/>
</dbReference>
<dbReference type="PANTHER" id="PTHR40942:SF4">
    <property type="entry name" value="CYTOCHROME C5"/>
    <property type="match status" value="1"/>
</dbReference>
<dbReference type="Gene3D" id="3.60.21.10">
    <property type="match status" value="1"/>
</dbReference>
<comment type="similarity">
    <text evidence="2">Belongs to the Ap4A hydrolase family.</text>
</comment>
<dbReference type="CDD" id="cd07422">
    <property type="entry name" value="MPP_ApaH"/>
    <property type="match status" value="1"/>
</dbReference>
<evidence type="ECO:0000256" key="1">
    <source>
        <dbReference type="ARBA" id="ARBA00003413"/>
    </source>
</evidence>
<evidence type="ECO:0000256" key="2">
    <source>
        <dbReference type="ARBA" id="ARBA00005419"/>
    </source>
</evidence>
<dbReference type="AlphaFoldDB" id="A0A3B1BJC2"/>
<dbReference type="InterPro" id="IPR029052">
    <property type="entry name" value="Metallo-depent_PP-like"/>
</dbReference>
<protein>
    <recommendedName>
        <fullName evidence="3">bis(5'-nucleosyl)-tetraphosphatase (symmetrical)</fullName>
        <ecNumber evidence="3">3.6.1.41</ecNumber>
    </recommendedName>
    <alternativeName>
        <fullName evidence="6">Ap4A hydrolase</fullName>
    </alternativeName>
    <alternativeName>
        <fullName evidence="5">Diadenosine 5',5'''-P1,P4-tetraphosphate pyrophosphohydrolase</fullName>
    </alternativeName>
    <alternativeName>
        <fullName evidence="7">Diadenosine tetraphosphatase</fullName>
    </alternativeName>
</protein>
<feature type="domain" description="Calcineurin-like phosphoesterase" evidence="9">
    <location>
        <begin position="1"/>
        <end position="151"/>
    </location>
</feature>
<gene>
    <name evidence="10" type="ORF">MNBD_GAMMA24-971</name>
</gene>
<dbReference type="PANTHER" id="PTHR40942">
    <property type="match status" value="1"/>
</dbReference>
<evidence type="ECO:0000256" key="7">
    <source>
        <dbReference type="ARBA" id="ARBA00033210"/>
    </source>
</evidence>
<organism evidence="10">
    <name type="scientific">hydrothermal vent metagenome</name>
    <dbReference type="NCBI Taxonomy" id="652676"/>
    <lineage>
        <taxon>unclassified sequences</taxon>
        <taxon>metagenomes</taxon>
        <taxon>ecological metagenomes</taxon>
    </lineage>
</organism>
<comment type="catalytic activity">
    <reaction evidence="8">
        <text>P(1),P(4)-bis(5'-adenosyl) tetraphosphate + H2O = 2 ADP + 2 H(+)</text>
        <dbReference type="Rhea" id="RHEA:24252"/>
        <dbReference type="ChEBI" id="CHEBI:15377"/>
        <dbReference type="ChEBI" id="CHEBI:15378"/>
        <dbReference type="ChEBI" id="CHEBI:58141"/>
        <dbReference type="ChEBI" id="CHEBI:456216"/>
        <dbReference type="EC" id="3.6.1.41"/>
    </reaction>
</comment>
<dbReference type="InterPro" id="IPR004617">
    <property type="entry name" value="ApaH"/>
</dbReference>
<dbReference type="PIRSF" id="PIRSF000903">
    <property type="entry name" value="B5n-ttraPtase_sm"/>
    <property type="match status" value="1"/>
</dbReference>
<reference evidence="10" key="1">
    <citation type="submission" date="2018-06" db="EMBL/GenBank/DDBJ databases">
        <authorList>
            <person name="Zhirakovskaya E."/>
        </authorList>
    </citation>
    <scope>NUCLEOTIDE SEQUENCE</scope>
</reference>
<evidence type="ECO:0000256" key="6">
    <source>
        <dbReference type="ARBA" id="ARBA00032248"/>
    </source>
</evidence>
<accession>A0A3B1BJC2</accession>
<comment type="function">
    <text evidence="1">Hydrolyzes diadenosine 5',5'''-P1,P4-tetraphosphate to yield ADP.</text>
</comment>
<evidence type="ECO:0000256" key="5">
    <source>
        <dbReference type="ARBA" id="ARBA00031248"/>
    </source>
</evidence>
<evidence type="ECO:0000313" key="10">
    <source>
        <dbReference type="EMBL" id="VAX14621.1"/>
    </source>
</evidence>
<dbReference type="EMBL" id="UOFZ01000185">
    <property type="protein sequence ID" value="VAX14621.1"/>
    <property type="molecule type" value="Genomic_DNA"/>
</dbReference>
<evidence type="ECO:0000256" key="3">
    <source>
        <dbReference type="ARBA" id="ARBA00012506"/>
    </source>
</evidence>
<dbReference type="SUPFAM" id="SSF56300">
    <property type="entry name" value="Metallo-dependent phosphatases"/>
    <property type="match status" value="1"/>
</dbReference>
<dbReference type="EC" id="3.6.1.41" evidence="3"/>
<proteinExistence type="inferred from homology"/>
<dbReference type="HAMAP" id="MF_00199">
    <property type="entry name" value="ApaH"/>
    <property type="match status" value="1"/>
</dbReference>
<dbReference type="Pfam" id="PF00149">
    <property type="entry name" value="Metallophos"/>
    <property type="match status" value="1"/>
</dbReference>